<gene>
    <name evidence="3" type="ORF">D1614_18780</name>
</gene>
<feature type="chain" id="PRO_5017383693" description="Metalloenzyme domain-containing protein" evidence="1">
    <location>
        <begin position="20"/>
        <end position="287"/>
    </location>
</feature>
<dbReference type="EMBL" id="QWGR01000014">
    <property type="protein sequence ID" value="RIJ46458.1"/>
    <property type="molecule type" value="Genomic_DNA"/>
</dbReference>
<dbReference type="GO" id="GO:0046872">
    <property type="term" value="F:metal ion binding"/>
    <property type="evidence" value="ECO:0007669"/>
    <property type="project" value="InterPro"/>
</dbReference>
<comment type="caution">
    <text evidence="3">The sequence shown here is derived from an EMBL/GenBank/DDBJ whole genome shotgun (WGS) entry which is preliminary data.</text>
</comment>
<protein>
    <recommendedName>
        <fullName evidence="2">Metalloenzyme domain-containing protein</fullName>
    </recommendedName>
</protein>
<keyword evidence="1" id="KW-0732">Signal</keyword>
<reference evidence="3 4" key="1">
    <citation type="submission" date="2018-08" db="EMBL/GenBank/DDBJ databases">
        <title>Pallidiluteibacterium maritimus gen. nov., sp. nov., isolated from coastal sediment.</title>
        <authorList>
            <person name="Zhou L.Y."/>
        </authorList>
    </citation>
    <scope>NUCLEOTIDE SEQUENCE [LARGE SCALE GENOMIC DNA]</scope>
    <source>
        <strain evidence="3 4">XSD2</strain>
    </source>
</reference>
<dbReference type="Gene3D" id="3.40.720.10">
    <property type="entry name" value="Alkaline Phosphatase, subunit A"/>
    <property type="match status" value="1"/>
</dbReference>
<dbReference type="GO" id="GO:0003824">
    <property type="term" value="F:catalytic activity"/>
    <property type="evidence" value="ECO:0007669"/>
    <property type="project" value="InterPro"/>
</dbReference>
<organism evidence="3 4">
    <name type="scientific">Maribellus luteus</name>
    <dbReference type="NCBI Taxonomy" id="2305463"/>
    <lineage>
        <taxon>Bacteria</taxon>
        <taxon>Pseudomonadati</taxon>
        <taxon>Bacteroidota</taxon>
        <taxon>Bacteroidia</taxon>
        <taxon>Marinilabiliales</taxon>
        <taxon>Prolixibacteraceae</taxon>
        <taxon>Maribellus</taxon>
    </lineage>
</organism>
<dbReference type="InterPro" id="IPR002591">
    <property type="entry name" value="Phosphodiest/P_Trfase"/>
</dbReference>
<dbReference type="PANTHER" id="PTHR43108">
    <property type="entry name" value="N-ACETYLGLUCOSAMINE-6-SULFATASE FAMILY MEMBER"/>
    <property type="match status" value="1"/>
</dbReference>
<feature type="domain" description="Metalloenzyme" evidence="2">
    <location>
        <begin position="141"/>
        <end position="272"/>
    </location>
</feature>
<dbReference type="PANTHER" id="PTHR43108:SF8">
    <property type="entry name" value="SD21168P"/>
    <property type="match status" value="1"/>
</dbReference>
<dbReference type="SUPFAM" id="SSF53649">
    <property type="entry name" value="Alkaline phosphatase-like"/>
    <property type="match status" value="1"/>
</dbReference>
<dbReference type="InterPro" id="IPR006124">
    <property type="entry name" value="Metalloenzyme"/>
</dbReference>
<evidence type="ECO:0000313" key="3">
    <source>
        <dbReference type="EMBL" id="RIJ46458.1"/>
    </source>
</evidence>
<dbReference type="AlphaFoldDB" id="A0A399ST01"/>
<name>A0A399ST01_9BACT</name>
<dbReference type="Pfam" id="PF01663">
    <property type="entry name" value="Phosphodiest"/>
    <property type="match status" value="1"/>
</dbReference>
<proteinExistence type="predicted"/>
<dbReference type="InterPro" id="IPR017850">
    <property type="entry name" value="Alkaline_phosphatase_core_sf"/>
</dbReference>
<accession>A0A399ST01</accession>
<dbReference type="OrthoDB" id="279982at2"/>
<sequence length="287" mass="32235">MKKIVILLVCTLIINVLSAQNKTNKCIIIGIDGARPDATLFANTPHIDSLVLNGAFSFTAQADPISRSGICWTGMLTGVWHEKHNVLTNSYKDYHGDDYPHFYKRLKQANKKLKLHSIVNWSPIHKILEPKDCDILETYGNDDLVTERVVEVIKQEESDVIFVQLDHVDHIGHKVNHSIQRPDYLKSIEEADAQIGLMLDAINERKNKENENWYVIVSTDHGGDVTGHGRDIPIHTTVFYIINGPEVKKGEISEQVNITDIAVTVLKIMGVNAKTDWNLDGAVRGLN</sequence>
<keyword evidence="4" id="KW-1185">Reference proteome</keyword>
<feature type="signal peptide" evidence="1">
    <location>
        <begin position="1"/>
        <end position="19"/>
    </location>
</feature>
<dbReference type="Pfam" id="PF01676">
    <property type="entry name" value="Metalloenzyme"/>
    <property type="match status" value="1"/>
</dbReference>
<evidence type="ECO:0000313" key="4">
    <source>
        <dbReference type="Proteomes" id="UP000265926"/>
    </source>
</evidence>
<evidence type="ECO:0000256" key="1">
    <source>
        <dbReference type="SAM" id="SignalP"/>
    </source>
</evidence>
<dbReference type="Proteomes" id="UP000265926">
    <property type="component" value="Unassembled WGS sequence"/>
</dbReference>
<evidence type="ECO:0000259" key="2">
    <source>
        <dbReference type="Pfam" id="PF01676"/>
    </source>
</evidence>
<dbReference type="RefSeq" id="WP_119439524.1">
    <property type="nucleotide sequence ID" value="NZ_QWGR01000014.1"/>
</dbReference>